<dbReference type="KEGG" id="paby:Ga0080574_TMP310"/>
<dbReference type="GO" id="GO:0003677">
    <property type="term" value="F:DNA binding"/>
    <property type="evidence" value="ECO:0007669"/>
    <property type="project" value="UniProtKB-KW"/>
</dbReference>
<evidence type="ECO:0000259" key="4">
    <source>
        <dbReference type="PROSITE" id="PS50949"/>
    </source>
</evidence>
<sequence>MSERKHKADASTTMSMSIASDIRAAVLSGELTPGQRIRQEQLAERYGTSRIPVREALRILERDGLVVFVPNNGAWIAEVDMAECVEIYKIRERLEPLALSESIPRMTPETLTRLEELHKGCEAAPDTETFLRLDREFHLLTYSHAEAPMLLGMIERFWSTTQHYRRTYSDILGAQGQWIIHAEHGLLLSAISRKDCEEAENLLRAHIRKTRTKLEEAFCSVDAK</sequence>
<dbReference type="Pfam" id="PF00392">
    <property type="entry name" value="GntR"/>
    <property type="match status" value="1"/>
</dbReference>
<dbReference type="PRINTS" id="PR00035">
    <property type="entry name" value="HTHGNTR"/>
</dbReference>
<name>A0A1P8UML3_9RHOB</name>
<dbReference type="PROSITE" id="PS50949">
    <property type="entry name" value="HTH_GNTR"/>
    <property type="match status" value="1"/>
</dbReference>
<protein>
    <submittedName>
        <fullName evidence="5">Transcriptional regulator</fullName>
    </submittedName>
</protein>
<keyword evidence="6" id="KW-1185">Reference proteome</keyword>
<dbReference type="RefSeq" id="WP_076694521.1">
    <property type="nucleotide sequence ID" value="NZ_CP015090.1"/>
</dbReference>
<dbReference type="PANTHER" id="PTHR43537:SF24">
    <property type="entry name" value="GLUCONATE OPERON TRANSCRIPTIONAL REPRESSOR"/>
    <property type="match status" value="1"/>
</dbReference>
<dbReference type="AlphaFoldDB" id="A0A1P8UML3"/>
<geneLocation type="plasmid" evidence="6">
    <name>ppaby2</name>
</geneLocation>
<dbReference type="Gene3D" id="1.20.120.530">
    <property type="entry name" value="GntR ligand-binding domain-like"/>
    <property type="match status" value="1"/>
</dbReference>
<dbReference type="CDD" id="cd07377">
    <property type="entry name" value="WHTH_GntR"/>
    <property type="match status" value="1"/>
</dbReference>
<feature type="domain" description="HTH gntR-type" evidence="4">
    <location>
        <begin position="12"/>
        <end position="79"/>
    </location>
</feature>
<dbReference type="EMBL" id="CP015090">
    <property type="protein sequence ID" value="APZ50644.1"/>
    <property type="molecule type" value="Genomic_DNA"/>
</dbReference>
<evidence type="ECO:0000313" key="5">
    <source>
        <dbReference type="EMBL" id="APZ50644.1"/>
    </source>
</evidence>
<dbReference type="Proteomes" id="UP000187059">
    <property type="component" value="Plasmid pPABY2"/>
</dbReference>
<evidence type="ECO:0000256" key="2">
    <source>
        <dbReference type="ARBA" id="ARBA00023125"/>
    </source>
</evidence>
<keyword evidence="2" id="KW-0238">DNA-binding</keyword>
<dbReference type="OrthoDB" id="9788098at2"/>
<evidence type="ECO:0000256" key="3">
    <source>
        <dbReference type="ARBA" id="ARBA00023163"/>
    </source>
</evidence>
<dbReference type="SMART" id="SM00345">
    <property type="entry name" value="HTH_GNTR"/>
    <property type="match status" value="1"/>
</dbReference>
<dbReference type="Gene3D" id="1.10.10.10">
    <property type="entry name" value="Winged helix-like DNA-binding domain superfamily/Winged helix DNA-binding domain"/>
    <property type="match status" value="1"/>
</dbReference>
<gene>
    <name evidence="5" type="ORF">Ga0080574_TMP310</name>
</gene>
<proteinExistence type="predicted"/>
<keyword evidence="5" id="KW-0614">Plasmid</keyword>
<evidence type="ECO:0000313" key="6">
    <source>
        <dbReference type="Proteomes" id="UP000187059"/>
    </source>
</evidence>
<evidence type="ECO:0000256" key="1">
    <source>
        <dbReference type="ARBA" id="ARBA00023015"/>
    </source>
</evidence>
<dbReference type="InterPro" id="IPR000524">
    <property type="entry name" value="Tscrpt_reg_HTH_GntR"/>
</dbReference>
<dbReference type="SUPFAM" id="SSF48008">
    <property type="entry name" value="GntR ligand-binding domain-like"/>
    <property type="match status" value="1"/>
</dbReference>
<keyword evidence="1" id="KW-0805">Transcription regulation</keyword>
<accession>A0A1P8UML3</accession>
<dbReference type="Pfam" id="PF07729">
    <property type="entry name" value="FCD"/>
    <property type="match status" value="1"/>
</dbReference>
<dbReference type="InterPro" id="IPR008920">
    <property type="entry name" value="TF_FadR/GntR_C"/>
</dbReference>
<dbReference type="PANTHER" id="PTHR43537">
    <property type="entry name" value="TRANSCRIPTIONAL REGULATOR, GNTR FAMILY"/>
    <property type="match status" value="1"/>
</dbReference>
<dbReference type="SMART" id="SM00895">
    <property type="entry name" value="FCD"/>
    <property type="match status" value="1"/>
</dbReference>
<dbReference type="SUPFAM" id="SSF46785">
    <property type="entry name" value="Winged helix' DNA-binding domain"/>
    <property type="match status" value="1"/>
</dbReference>
<dbReference type="InterPro" id="IPR036390">
    <property type="entry name" value="WH_DNA-bd_sf"/>
</dbReference>
<dbReference type="GO" id="GO:0003700">
    <property type="term" value="F:DNA-binding transcription factor activity"/>
    <property type="evidence" value="ECO:0007669"/>
    <property type="project" value="InterPro"/>
</dbReference>
<keyword evidence="3" id="KW-0804">Transcription</keyword>
<dbReference type="InterPro" id="IPR036388">
    <property type="entry name" value="WH-like_DNA-bd_sf"/>
</dbReference>
<organism evidence="5 6">
    <name type="scientific">Salipiger abyssi</name>
    <dbReference type="NCBI Taxonomy" id="1250539"/>
    <lineage>
        <taxon>Bacteria</taxon>
        <taxon>Pseudomonadati</taxon>
        <taxon>Pseudomonadota</taxon>
        <taxon>Alphaproteobacteria</taxon>
        <taxon>Rhodobacterales</taxon>
        <taxon>Roseobacteraceae</taxon>
        <taxon>Salipiger</taxon>
    </lineage>
</organism>
<reference evidence="5 6" key="1">
    <citation type="submission" date="2016-04" db="EMBL/GenBank/DDBJ databases">
        <title>Deep-sea bacteria in the southern Pacific.</title>
        <authorList>
            <person name="Tang K."/>
        </authorList>
    </citation>
    <scope>NUCLEOTIDE SEQUENCE [LARGE SCALE GENOMIC DNA]</scope>
    <source>
        <strain evidence="5 6">JLT2014</strain>
        <plasmid evidence="6">ppaby2</plasmid>
    </source>
</reference>
<dbReference type="InterPro" id="IPR011711">
    <property type="entry name" value="GntR_C"/>
</dbReference>